<gene>
    <name evidence="2" type="ORF">D3H65_17465</name>
</gene>
<feature type="region of interest" description="Disordered" evidence="1">
    <location>
        <begin position="304"/>
        <end position="336"/>
    </location>
</feature>
<dbReference type="SUPFAM" id="SSF81901">
    <property type="entry name" value="HCP-like"/>
    <property type="match status" value="1"/>
</dbReference>
<dbReference type="InterPro" id="IPR011990">
    <property type="entry name" value="TPR-like_helical_dom_sf"/>
</dbReference>
<reference evidence="2 3" key="1">
    <citation type="submission" date="2018-09" db="EMBL/GenBank/DDBJ databases">
        <title>Genome sequencing of strain 6GH32-13.</title>
        <authorList>
            <person name="Weon H.-Y."/>
            <person name="Heo J."/>
            <person name="Kwon S.-W."/>
        </authorList>
    </citation>
    <scope>NUCLEOTIDE SEQUENCE [LARGE SCALE GENOMIC DNA]</scope>
    <source>
        <strain evidence="2 3">5GH32-13</strain>
    </source>
</reference>
<dbReference type="Proteomes" id="UP000263900">
    <property type="component" value="Chromosome"/>
</dbReference>
<dbReference type="SMART" id="SM00671">
    <property type="entry name" value="SEL1"/>
    <property type="match status" value="2"/>
</dbReference>
<evidence type="ECO:0000256" key="1">
    <source>
        <dbReference type="SAM" id="MobiDB-lite"/>
    </source>
</evidence>
<dbReference type="Pfam" id="PF08238">
    <property type="entry name" value="Sel1"/>
    <property type="match status" value="2"/>
</dbReference>
<organism evidence="2 3">
    <name type="scientific">Paraflavitalea soli</name>
    <dbReference type="NCBI Taxonomy" id="2315862"/>
    <lineage>
        <taxon>Bacteria</taxon>
        <taxon>Pseudomonadati</taxon>
        <taxon>Bacteroidota</taxon>
        <taxon>Chitinophagia</taxon>
        <taxon>Chitinophagales</taxon>
        <taxon>Chitinophagaceae</taxon>
        <taxon>Paraflavitalea</taxon>
    </lineage>
</organism>
<dbReference type="OrthoDB" id="1494978at2"/>
<dbReference type="InterPro" id="IPR050767">
    <property type="entry name" value="Sel1_AlgK"/>
</dbReference>
<proteinExistence type="predicted"/>
<dbReference type="Gene3D" id="1.25.40.10">
    <property type="entry name" value="Tetratricopeptide repeat domain"/>
    <property type="match status" value="1"/>
</dbReference>
<name>A0A3B7MMB7_9BACT</name>
<dbReference type="EMBL" id="CP032157">
    <property type="protein sequence ID" value="AXY75654.1"/>
    <property type="molecule type" value="Genomic_DNA"/>
</dbReference>
<dbReference type="PANTHER" id="PTHR11102:SF160">
    <property type="entry name" value="ERAD-ASSOCIATED E3 UBIQUITIN-PROTEIN LIGASE COMPONENT HRD3"/>
    <property type="match status" value="1"/>
</dbReference>
<dbReference type="RefSeq" id="WP_119051535.1">
    <property type="nucleotide sequence ID" value="NZ_CP032157.1"/>
</dbReference>
<dbReference type="AlphaFoldDB" id="A0A3B7MMB7"/>
<dbReference type="KEGG" id="pseg:D3H65_17465"/>
<evidence type="ECO:0000313" key="2">
    <source>
        <dbReference type="EMBL" id="AXY75654.1"/>
    </source>
</evidence>
<keyword evidence="3" id="KW-1185">Reference proteome</keyword>
<evidence type="ECO:0000313" key="3">
    <source>
        <dbReference type="Proteomes" id="UP000263900"/>
    </source>
</evidence>
<dbReference type="PANTHER" id="PTHR11102">
    <property type="entry name" value="SEL-1-LIKE PROTEIN"/>
    <property type="match status" value="1"/>
</dbReference>
<accession>A0A3B7MMB7</accession>
<dbReference type="InterPro" id="IPR006597">
    <property type="entry name" value="Sel1-like"/>
</dbReference>
<protein>
    <submittedName>
        <fullName evidence="2">Sel1 repeat family protein</fullName>
    </submittedName>
</protein>
<sequence>MVDQAKMKEIITAIQGGNAVSVDDGIDVWTFDPAQQHEKEVLGRQFISLASNAHQQFLYRLANDPLTIQTPIFLIDERGTALNNFSLSELLNKKDIYKITSKMREGKIKEYQPLIDQYAECPGSLYWIALELALAVYDERGSEEIDQVSQQLFKDLAEKGDARACHELANHYYFNTSEKDEVIKWRTLAIEGGETADLKELADFIIDEYPAKIALALEKLHLMQQYNINAAWAWWKEGAIYRTGIDGIEPDPVRAFTLTQQASELGYTAAKSDLAFCYYEGTGVAKNLELALQLLTEANEASREVNSSYLDEDDPDAQAEGDYEEQLAQIKQELNK</sequence>
<feature type="compositionally biased region" description="Acidic residues" evidence="1">
    <location>
        <begin position="310"/>
        <end position="325"/>
    </location>
</feature>